<dbReference type="PANTHER" id="PTHR38588">
    <property type="entry name" value="BLL0334 PROTEIN"/>
    <property type="match status" value="1"/>
</dbReference>
<dbReference type="RefSeq" id="WP_309799695.1">
    <property type="nucleotide sequence ID" value="NZ_JAVDPW010000010.1"/>
</dbReference>
<keyword evidence="2" id="KW-0812">Transmembrane</keyword>
<reference evidence="3 4" key="1">
    <citation type="submission" date="2023-07" db="EMBL/GenBank/DDBJ databases">
        <title>Sorghum-associated microbial communities from plants grown in Nebraska, USA.</title>
        <authorList>
            <person name="Schachtman D."/>
        </authorList>
    </citation>
    <scope>NUCLEOTIDE SEQUENCE [LARGE SCALE GENOMIC DNA]</scope>
    <source>
        <strain evidence="3 4">584</strain>
    </source>
</reference>
<gene>
    <name evidence="3" type="ORF">E9232_005608</name>
</gene>
<evidence type="ECO:0000313" key="4">
    <source>
        <dbReference type="Proteomes" id="UP001262410"/>
    </source>
</evidence>
<evidence type="ECO:0000256" key="1">
    <source>
        <dbReference type="SAM" id="MobiDB-lite"/>
    </source>
</evidence>
<evidence type="ECO:0008006" key="5">
    <source>
        <dbReference type="Google" id="ProtNLM"/>
    </source>
</evidence>
<dbReference type="EMBL" id="JAVDPW010000010">
    <property type="protein sequence ID" value="MDR6293063.1"/>
    <property type="molecule type" value="Genomic_DNA"/>
</dbReference>
<dbReference type="Proteomes" id="UP001262410">
    <property type="component" value="Unassembled WGS sequence"/>
</dbReference>
<proteinExistence type="predicted"/>
<feature type="region of interest" description="Disordered" evidence="1">
    <location>
        <begin position="187"/>
        <end position="224"/>
    </location>
</feature>
<accession>A0ABU1JXP0</accession>
<evidence type="ECO:0000313" key="3">
    <source>
        <dbReference type="EMBL" id="MDR6293063.1"/>
    </source>
</evidence>
<feature type="compositionally biased region" description="Pro residues" evidence="1">
    <location>
        <begin position="206"/>
        <end position="216"/>
    </location>
</feature>
<dbReference type="CDD" id="cd05018">
    <property type="entry name" value="CoxG"/>
    <property type="match status" value="1"/>
</dbReference>
<feature type="compositionally biased region" description="Low complexity" evidence="1">
    <location>
        <begin position="187"/>
        <end position="205"/>
    </location>
</feature>
<dbReference type="InterPro" id="IPR023393">
    <property type="entry name" value="START-like_dom_sf"/>
</dbReference>
<organism evidence="3 4">
    <name type="scientific">Inquilinus ginsengisoli</name>
    <dbReference type="NCBI Taxonomy" id="363840"/>
    <lineage>
        <taxon>Bacteria</taxon>
        <taxon>Pseudomonadati</taxon>
        <taxon>Pseudomonadota</taxon>
        <taxon>Alphaproteobacteria</taxon>
        <taxon>Rhodospirillales</taxon>
        <taxon>Rhodospirillaceae</taxon>
        <taxon>Inquilinus</taxon>
    </lineage>
</organism>
<name>A0ABU1JXP0_9PROT</name>
<protein>
    <recommendedName>
        <fullName evidence="5">Carbon monoxide dehydrogenase</fullName>
    </recommendedName>
</protein>
<dbReference type="InterPro" id="IPR010419">
    <property type="entry name" value="CO_DH_gsu"/>
</dbReference>
<comment type="caution">
    <text evidence="3">The sequence shown here is derived from an EMBL/GenBank/DDBJ whole genome shotgun (WGS) entry which is preliminary data.</text>
</comment>
<dbReference type="PANTHER" id="PTHR38588:SF1">
    <property type="entry name" value="BLL0334 PROTEIN"/>
    <property type="match status" value="1"/>
</dbReference>
<keyword evidence="2" id="KW-0472">Membrane</keyword>
<feature type="transmembrane region" description="Helical" evidence="2">
    <location>
        <begin position="242"/>
        <end position="259"/>
    </location>
</feature>
<sequence length="260" mass="26508">MEMTGEHRIAAPRSVVWDGLNDPEVLRQSIPGCDTLEKTSPTEMTATVTAKVGPVKASFGGQVTLSNLNPPESYTISGEGKGGAAGFAKGGADVKLVEDGDGTLLQYAVKANIGGKLAQLGARLIDGTAKKMADDFFARFAALMEQRARAVPAAAAAVAVEPISAAPILPEAAAAIADVPPPVPAEAVVNPPSPAEAPAAASAQPIPAPRPVPEPAPQTAVPRPLPAAAPVAEDRRGGLSPAIWISALIVIVLLLLYLYL</sequence>
<evidence type="ECO:0000256" key="2">
    <source>
        <dbReference type="SAM" id="Phobius"/>
    </source>
</evidence>
<dbReference type="Gene3D" id="3.30.530.20">
    <property type="match status" value="1"/>
</dbReference>
<dbReference type="SUPFAM" id="SSF55961">
    <property type="entry name" value="Bet v1-like"/>
    <property type="match status" value="1"/>
</dbReference>
<keyword evidence="2" id="KW-1133">Transmembrane helix</keyword>
<keyword evidence="4" id="KW-1185">Reference proteome</keyword>
<dbReference type="Pfam" id="PF06240">
    <property type="entry name" value="COXG"/>
    <property type="match status" value="1"/>
</dbReference>